<proteinExistence type="inferred from homology"/>
<gene>
    <name evidence="2" type="ORF">ACFOX3_17005</name>
</gene>
<evidence type="ECO:0000256" key="1">
    <source>
        <dbReference type="ARBA" id="ARBA00005254"/>
    </source>
</evidence>
<dbReference type="SUPFAM" id="SSF52096">
    <property type="entry name" value="ClpP/crotonase"/>
    <property type="match status" value="1"/>
</dbReference>
<sequence>MTREWNYGDSKYETLVIDDLSFGYRITLNRPQVRNAINQTMVEELTNFMSGIEQDEQVRVLVIQGAGGHFCAGGDLGDMLKAAQDFEQGNPDAFKALNLSYGRLLVQFARLPCTTIALLEGTVMGGGLGFAAVADISLCSASSKLAMPEVSLGLPPAQIAPFVAERIGLNQTRRLALTARKLLAAEALTLGLVDQVAEDSEALGQLLQTELHAIQTCSPKAVRATKKLLVNLSRLGEAKHAELEQQLLEAAEAFNFAVTRGDGPEGTSAFIEKRHPVWVTSHKH</sequence>
<evidence type="ECO:0000313" key="3">
    <source>
        <dbReference type="Proteomes" id="UP001595840"/>
    </source>
</evidence>
<dbReference type="RefSeq" id="WP_290262905.1">
    <property type="nucleotide sequence ID" value="NZ_JAUFQG010000004.1"/>
</dbReference>
<dbReference type="Gene3D" id="3.90.226.10">
    <property type="entry name" value="2-enoyl-CoA Hydratase, Chain A, domain 1"/>
    <property type="match status" value="1"/>
</dbReference>
<dbReference type="InterPro" id="IPR014748">
    <property type="entry name" value="Enoyl-CoA_hydra_C"/>
</dbReference>
<dbReference type="PANTHER" id="PTHR42964:SF1">
    <property type="entry name" value="POLYKETIDE BIOSYNTHESIS ENOYL-COA HYDRATASE PKSH-RELATED"/>
    <property type="match status" value="1"/>
</dbReference>
<dbReference type="InterPro" id="IPR051683">
    <property type="entry name" value="Enoyl-CoA_Hydratase/Isomerase"/>
</dbReference>
<dbReference type="Gene3D" id="1.10.12.10">
    <property type="entry name" value="Lyase 2-enoyl-coa Hydratase, Chain A, domain 2"/>
    <property type="match status" value="1"/>
</dbReference>
<comment type="similarity">
    <text evidence="1">Belongs to the enoyl-CoA hydratase/isomerase family.</text>
</comment>
<dbReference type="Proteomes" id="UP001595840">
    <property type="component" value="Unassembled WGS sequence"/>
</dbReference>
<name>A0ABV8V9V6_9GAMM</name>
<dbReference type="InterPro" id="IPR001753">
    <property type="entry name" value="Enoyl-CoA_hydra/iso"/>
</dbReference>
<dbReference type="PANTHER" id="PTHR42964">
    <property type="entry name" value="ENOYL-COA HYDRATASE"/>
    <property type="match status" value="1"/>
</dbReference>
<evidence type="ECO:0000313" key="2">
    <source>
        <dbReference type="EMBL" id="MFC4364020.1"/>
    </source>
</evidence>
<organism evidence="2 3">
    <name type="scientific">Simiduia curdlanivorans</name>
    <dbReference type="NCBI Taxonomy" id="1492769"/>
    <lineage>
        <taxon>Bacteria</taxon>
        <taxon>Pseudomonadati</taxon>
        <taxon>Pseudomonadota</taxon>
        <taxon>Gammaproteobacteria</taxon>
        <taxon>Cellvibrionales</taxon>
        <taxon>Cellvibrionaceae</taxon>
        <taxon>Simiduia</taxon>
    </lineage>
</organism>
<protein>
    <submittedName>
        <fullName evidence="2">Enoyl-CoA hydratase/isomerase family protein</fullName>
    </submittedName>
</protein>
<dbReference type="CDD" id="cd06558">
    <property type="entry name" value="crotonase-like"/>
    <property type="match status" value="1"/>
</dbReference>
<comment type="caution">
    <text evidence="2">The sequence shown here is derived from an EMBL/GenBank/DDBJ whole genome shotgun (WGS) entry which is preliminary data.</text>
</comment>
<dbReference type="InterPro" id="IPR029045">
    <property type="entry name" value="ClpP/crotonase-like_dom_sf"/>
</dbReference>
<dbReference type="Pfam" id="PF00378">
    <property type="entry name" value="ECH_1"/>
    <property type="match status" value="1"/>
</dbReference>
<keyword evidence="3" id="KW-1185">Reference proteome</keyword>
<reference evidence="3" key="1">
    <citation type="journal article" date="2019" name="Int. J. Syst. Evol. Microbiol.">
        <title>The Global Catalogue of Microorganisms (GCM) 10K type strain sequencing project: providing services to taxonomists for standard genome sequencing and annotation.</title>
        <authorList>
            <consortium name="The Broad Institute Genomics Platform"/>
            <consortium name="The Broad Institute Genome Sequencing Center for Infectious Disease"/>
            <person name="Wu L."/>
            <person name="Ma J."/>
        </authorList>
    </citation>
    <scope>NUCLEOTIDE SEQUENCE [LARGE SCALE GENOMIC DNA]</scope>
    <source>
        <strain evidence="3">CECT 8570</strain>
    </source>
</reference>
<accession>A0ABV8V9V6</accession>
<dbReference type="EMBL" id="JBHSCX010000021">
    <property type="protein sequence ID" value="MFC4364020.1"/>
    <property type="molecule type" value="Genomic_DNA"/>
</dbReference>